<sequence>MVVAAPDDEEGGFPPTQRCGMVLLAATLTKVKDGKALVPAINVQGGRVRLPSKKELGTWIPVDKDVDVLSMKGAIPRDKLDEWLSELGDEDPPLDSEDEVRIEGEDSSMKYMMLKLLRAYREVSTNKGDCPPITTLAVQHHIDTGNAAPIMLNRRCQAQTGDAIVE</sequence>
<evidence type="ECO:0000313" key="1">
    <source>
        <dbReference type="EMBL" id="KAG2841500.1"/>
    </source>
</evidence>
<dbReference type="VEuPathDB" id="FungiDB:PC110_g17883"/>
<protein>
    <submittedName>
        <fullName evidence="5">Uncharacterized protein</fullName>
    </submittedName>
</protein>
<dbReference type="EMBL" id="RCML01001070">
    <property type="protein sequence ID" value="KAG2965825.1"/>
    <property type="molecule type" value="Genomic_DNA"/>
</dbReference>
<dbReference type="Proteomes" id="UP000697107">
    <property type="component" value="Unassembled WGS sequence"/>
</dbReference>
<dbReference type="Proteomes" id="UP000760860">
    <property type="component" value="Unassembled WGS sequence"/>
</dbReference>
<dbReference type="Proteomes" id="UP000735874">
    <property type="component" value="Unassembled WGS sequence"/>
</dbReference>
<evidence type="ECO:0000313" key="3">
    <source>
        <dbReference type="EMBL" id="KAG2965825.1"/>
    </source>
</evidence>
<dbReference type="AlphaFoldDB" id="A0A329RQN7"/>
<proteinExistence type="predicted"/>
<gene>
    <name evidence="5" type="ORF">PC110_g17883</name>
    <name evidence="1" type="ORF">PC113_g19019</name>
    <name evidence="2" type="ORF">PC117_g9078</name>
    <name evidence="3" type="ORF">PC118_g19518</name>
    <name evidence="4" type="ORF">PC129_g13785</name>
</gene>
<comment type="caution">
    <text evidence="5">The sequence shown here is derived from an EMBL/GenBank/DDBJ whole genome shotgun (WGS) entry which is preliminary data.</text>
</comment>
<reference evidence="5 6" key="1">
    <citation type="submission" date="2018-01" db="EMBL/GenBank/DDBJ databases">
        <title>Draft genome of the strawberry crown rot pathogen Phytophthora cactorum.</title>
        <authorList>
            <person name="Armitage A.D."/>
            <person name="Lysoe E."/>
            <person name="Nellist C.F."/>
            <person name="Harrison R.J."/>
            <person name="Brurberg M.B."/>
        </authorList>
    </citation>
    <scope>NUCLEOTIDE SEQUENCE [LARGE SCALE GENOMIC DNA]</scope>
    <source>
        <strain evidence="5 6">10300</strain>
    </source>
</reference>
<name>A0A329RQN7_9STRA</name>
<reference evidence="1" key="2">
    <citation type="submission" date="2018-10" db="EMBL/GenBank/DDBJ databases">
        <title>Effector identification in a new, highly contiguous assembly of the strawberry crown rot pathogen Phytophthora cactorum.</title>
        <authorList>
            <person name="Armitage A.D."/>
            <person name="Nellist C.F."/>
            <person name="Bates H."/>
            <person name="Vickerstaff R.J."/>
            <person name="Harrison R.J."/>
        </authorList>
    </citation>
    <scope>NUCLEOTIDE SEQUENCE</scope>
    <source>
        <strain evidence="1">15-7</strain>
        <strain evidence="2">4040</strain>
        <strain evidence="3">P415</strain>
        <strain evidence="4">P421</strain>
    </source>
</reference>
<accession>A0A329RQN7</accession>
<evidence type="ECO:0000313" key="2">
    <source>
        <dbReference type="EMBL" id="KAG2944387.1"/>
    </source>
</evidence>
<evidence type="ECO:0000313" key="4">
    <source>
        <dbReference type="EMBL" id="KAG3215325.1"/>
    </source>
</evidence>
<evidence type="ECO:0000313" key="5">
    <source>
        <dbReference type="EMBL" id="RAW25702.1"/>
    </source>
</evidence>
<keyword evidence="6" id="KW-1185">Reference proteome</keyword>
<organism evidence="5 6">
    <name type="scientific">Phytophthora cactorum</name>
    <dbReference type="NCBI Taxonomy" id="29920"/>
    <lineage>
        <taxon>Eukaryota</taxon>
        <taxon>Sar</taxon>
        <taxon>Stramenopiles</taxon>
        <taxon>Oomycota</taxon>
        <taxon>Peronosporomycetes</taxon>
        <taxon>Peronosporales</taxon>
        <taxon>Peronosporaceae</taxon>
        <taxon>Phytophthora</taxon>
    </lineage>
</organism>
<dbReference type="EMBL" id="RCMK01000203">
    <property type="protein sequence ID" value="KAG2944387.1"/>
    <property type="molecule type" value="Genomic_DNA"/>
</dbReference>
<dbReference type="OrthoDB" id="122579at2759"/>
<dbReference type="Proteomes" id="UP000251314">
    <property type="component" value="Unassembled WGS sequence"/>
</dbReference>
<dbReference type="EMBL" id="RCMV01000565">
    <property type="protein sequence ID" value="KAG3215325.1"/>
    <property type="molecule type" value="Genomic_DNA"/>
</dbReference>
<dbReference type="EMBL" id="RCMG01000939">
    <property type="protein sequence ID" value="KAG2841500.1"/>
    <property type="molecule type" value="Genomic_DNA"/>
</dbReference>
<evidence type="ECO:0000313" key="6">
    <source>
        <dbReference type="Proteomes" id="UP000251314"/>
    </source>
</evidence>
<dbReference type="EMBL" id="MJFZ01000721">
    <property type="protein sequence ID" value="RAW25702.1"/>
    <property type="molecule type" value="Genomic_DNA"/>
</dbReference>
<dbReference type="Proteomes" id="UP000736787">
    <property type="component" value="Unassembled WGS sequence"/>
</dbReference>